<dbReference type="PROSITE" id="PS50157">
    <property type="entry name" value="ZINC_FINGER_C2H2_2"/>
    <property type="match status" value="5"/>
</dbReference>
<dbReference type="Proteomes" id="UP000324832">
    <property type="component" value="Unassembled WGS sequence"/>
</dbReference>
<dbReference type="EMBL" id="FZQP02000892">
    <property type="protein sequence ID" value="VVC90826.1"/>
    <property type="molecule type" value="Genomic_DNA"/>
</dbReference>
<reference evidence="10 11" key="1">
    <citation type="submission" date="2017-07" db="EMBL/GenBank/DDBJ databases">
        <authorList>
            <person name="Talla V."/>
            <person name="Backstrom N."/>
        </authorList>
    </citation>
    <scope>NUCLEOTIDE SEQUENCE [LARGE SCALE GENOMIC DNA]</scope>
</reference>
<evidence type="ECO:0000256" key="3">
    <source>
        <dbReference type="ARBA" id="ARBA00022737"/>
    </source>
</evidence>
<keyword evidence="6" id="KW-0539">Nucleus</keyword>
<evidence type="ECO:0000256" key="5">
    <source>
        <dbReference type="ARBA" id="ARBA00022833"/>
    </source>
</evidence>
<sequence>MDLTCSELIDWLEHYLSINMDKYIYQGDKYIRRTLSIIEFTQSTIFGIRVEVIEKSELRRALLPIKYHYLLLTTMTSDESDDEPLSSLAEAKRANPKLYVVQKKKKTKKILSKKLIIPTLKPQLTITLKSVPKPLVQTVVKRPGDVWLYLKDLNGSGPYSCLLCPDWFTNRPKIIIHYVLNHKKDFCGICRYFVPDRDAWIDHIKFHTPWPCSQCVETFPTEELSRNHLRNVHNLVHCRLCHFRLSTSENYDSHLYQKHNVTNVACIYGDLWDTSVYNKFLCLLCMKPDNISTTLVSHFMGYHHLTLKCLANLVSGKDPPFTVKGVDVSLQFIETELKGQTKWGYVDIDNPVINAPDNNFADYVLGSQQNQATVEVKQEVLSDSEEGKLDGETNAINAAAKSDNEDVNQNDRVNDERIDYAGIEDFDITLTEIILLEECFYDYIDQTLNNLNNEVIPDHSFINYQMLQTNFAEVCSLCPARFEDGPSFAIHMNKAHSVKLLSSFSCRVCSTNFDSPNELVNHINEELGDFEDLWICQFCDKEFDNREKTRNHLTEHWNDLELGNCFSPHLGFKCKFCPMLFWNEPDRELHQLDLHFPVFKDQFYRCIECEQTFGDKKHNQISTPYLLKCCICCNVLTNMDDMRKHFSEHHPEARKLFCSLETCVYKPLSSRKSFKIHLKKKDSYREHIQIHEGPRHACSYCPMRFVQRSNMLRHERRHTGERPYQTHSRDTSFACIYCGQTFVQKSKLTYHIRKHTGENLETCTICSKLFTSACSLREHMKTHVAKEENVKCPLCDKKYPDERYMLRHLRVSHTNTQYTCPICKKVISSTSGLRHHVMTHSDTGMFQRHNLTHEGIKLKDYYKRLDPRECNLNLDEETMNSIFGPPKRQATEVLVGDFVTFTKSLKFAENLQTEDTDDDVEEEEGSDAETNEQAIEEPEQNEYELEPTDFVSIKIETVEEENFESQ</sequence>
<dbReference type="SMART" id="SM00355">
    <property type="entry name" value="ZnF_C2H2"/>
    <property type="match status" value="16"/>
</dbReference>
<dbReference type="GO" id="GO:0008270">
    <property type="term" value="F:zinc ion binding"/>
    <property type="evidence" value="ECO:0007669"/>
    <property type="project" value="UniProtKB-KW"/>
</dbReference>
<evidence type="ECO:0000256" key="8">
    <source>
        <dbReference type="SAM" id="MobiDB-lite"/>
    </source>
</evidence>
<accession>A0A5E4PZJ5</accession>
<dbReference type="SUPFAM" id="SSF57667">
    <property type="entry name" value="beta-beta-alpha zinc fingers"/>
    <property type="match status" value="3"/>
</dbReference>
<evidence type="ECO:0000256" key="6">
    <source>
        <dbReference type="ARBA" id="ARBA00023242"/>
    </source>
</evidence>
<keyword evidence="2" id="KW-0479">Metal-binding</keyword>
<feature type="region of interest" description="Disordered" evidence="8">
    <location>
        <begin position="910"/>
        <end position="948"/>
    </location>
</feature>
<evidence type="ECO:0000256" key="1">
    <source>
        <dbReference type="ARBA" id="ARBA00004123"/>
    </source>
</evidence>
<dbReference type="GO" id="GO:0005634">
    <property type="term" value="C:nucleus"/>
    <property type="evidence" value="ECO:0007669"/>
    <property type="project" value="UniProtKB-SubCell"/>
</dbReference>
<dbReference type="Pfam" id="PF00096">
    <property type="entry name" value="zf-C2H2"/>
    <property type="match status" value="5"/>
</dbReference>
<name>A0A5E4PZJ5_9NEOP</name>
<keyword evidence="3" id="KW-0677">Repeat</keyword>
<evidence type="ECO:0000256" key="4">
    <source>
        <dbReference type="ARBA" id="ARBA00022771"/>
    </source>
</evidence>
<evidence type="ECO:0000313" key="11">
    <source>
        <dbReference type="Proteomes" id="UP000324832"/>
    </source>
</evidence>
<evidence type="ECO:0000313" key="10">
    <source>
        <dbReference type="EMBL" id="VVC90826.1"/>
    </source>
</evidence>
<evidence type="ECO:0000259" key="9">
    <source>
        <dbReference type="PROSITE" id="PS50157"/>
    </source>
</evidence>
<keyword evidence="5" id="KW-0862">Zinc</keyword>
<feature type="domain" description="C2H2-type" evidence="9">
    <location>
        <begin position="733"/>
        <end position="760"/>
    </location>
</feature>
<gene>
    <name evidence="10" type="ORF">LSINAPIS_LOCUS3653</name>
</gene>
<feature type="domain" description="C2H2-type" evidence="9">
    <location>
        <begin position="761"/>
        <end position="788"/>
    </location>
</feature>
<evidence type="ECO:0000256" key="7">
    <source>
        <dbReference type="PROSITE-ProRule" id="PRU00042"/>
    </source>
</evidence>
<evidence type="ECO:0000256" key="2">
    <source>
        <dbReference type="ARBA" id="ARBA00022723"/>
    </source>
</evidence>
<feature type="domain" description="C2H2-type" evidence="9">
    <location>
        <begin position="696"/>
        <end position="723"/>
    </location>
</feature>
<keyword evidence="11" id="KW-1185">Reference proteome</keyword>
<protein>
    <recommendedName>
        <fullName evidence="9">C2H2-type domain-containing protein</fullName>
    </recommendedName>
</protein>
<dbReference type="InterPro" id="IPR036236">
    <property type="entry name" value="Znf_C2H2_sf"/>
</dbReference>
<proteinExistence type="predicted"/>
<feature type="compositionally biased region" description="Acidic residues" evidence="8">
    <location>
        <begin position="912"/>
        <end position="947"/>
    </location>
</feature>
<dbReference type="Gene3D" id="3.30.160.60">
    <property type="entry name" value="Classic Zinc Finger"/>
    <property type="match status" value="5"/>
</dbReference>
<dbReference type="PANTHER" id="PTHR24406">
    <property type="entry name" value="TRANSCRIPTIONAL REPRESSOR CTCFL-RELATED"/>
    <property type="match status" value="1"/>
</dbReference>
<feature type="domain" description="C2H2-type" evidence="9">
    <location>
        <begin position="818"/>
        <end position="845"/>
    </location>
</feature>
<dbReference type="PROSITE" id="PS00028">
    <property type="entry name" value="ZINC_FINGER_C2H2_1"/>
    <property type="match status" value="9"/>
</dbReference>
<dbReference type="InterPro" id="IPR013087">
    <property type="entry name" value="Znf_C2H2_type"/>
</dbReference>
<dbReference type="InterPro" id="IPR050888">
    <property type="entry name" value="ZnF_C2H2-type_TF"/>
</dbReference>
<comment type="subcellular location">
    <subcellularLocation>
        <location evidence="1">Nucleus</location>
    </subcellularLocation>
</comment>
<dbReference type="AlphaFoldDB" id="A0A5E4PZJ5"/>
<feature type="domain" description="C2H2-type" evidence="9">
    <location>
        <begin position="790"/>
        <end position="818"/>
    </location>
</feature>
<organism evidence="10 11">
    <name type="scientific">Leptidea sinapis</name>
    <dbReference type="NCBI Taxonomy" id="189913"/>
    <lineage>
        <taxon>Eukaryota</taxon>
        <taxon>Metazoa</taxon>
        <taxon>Ecdysozoa</taxon>
        <taxon>Arthropoda</taxon>
        <taxon>Hexapoda</taxon>
        <taxon>Insecta</taxon>
        <taxon>Pterygota</taxon>
        <taxon>Neoptera</taxon>
        <taxon>Endopterygota</taxon>
        <taxon>Lepidoptera</taxon>
        <taxon>Glossata</taxon>
        <taxon>Ditrysia</taxon>
        <taxon>Papilionoidea</taxon>
        <taxon>Pieridae</taxon>
        <taxon>Dismorphiinae</taxon>
        <taxon>Leptidea</taxon>
    </lineage>
</organism>
<keyword evidence="4 7" id="KW-0863">Zinc-finger</keyword>